<evidence type="ECO:0000256" key="4">
    <source>
        <dbReference type="ARBA" id="ARBA00023002"/>
    </source>
</evidence>
<dbReference type="InterPro" id="IPR036922">
    <property type="entry name" value="Rieske_2Fe-2S_sf"/>
</dbReference>
<dbReference type="InterPro" id="IPR001663">
    <property type="entry name" value="Rng_hydr_dOase-A"/>
</dbReference>
<name>A0A7Y0G8C0_9SPHN</name>
<keyword evidence="4" id="KW-0560">Oxidoreductase</keyword>
<dbReference type="SUPFAM" id="SSF55961">
    <property type="entry name" value="Bet v1-like"/>
    <property type="match status" value="1"/>
</dbReference>
<gene>
    <name evidence="8" type="ORF">HHL27_04360</name>
</gene>
<evidence type="ECO:0000313" key="8">
    <source>
        <dbReference type="EMBL" id="NML92901.1"/>
    </source>
</evidence>
<organism evidence="8 9">
    <name type="scientific">Novosphingobium olei</name>
    <dbReference type="NCBI Taxonomy" id="2728851"/>
    <lineage>
        <taxon>Bacteria</taxon>
        <taxon>Pseudomonadati</taxon>
        <taxon>Pseudomonadota</taxon>
        <taxon>Alphaproteobacteria</taxon>
        <taxon>Sphingomonadales</taxon>
        <taxon>Sphingomonadaceae</taxon>
        <taxon>Novosphingobium</taxon>
    </lineage>
</organism>
<dbReference type="EMBL" id="JABBGM010000002">
    <property type="protein sequence ID" value="NML92901.1"/>
    <property type="molecule type" value="Genomic_DNA"/>
</dbReference>
<dbReference type="InterPro" id="IPR017941">
    <property type="entry name" value="Rieske_2Fe-2S"/>
</dbReference>
<dbReference type="Pfam" id="PF00848">
    <property type="entry name" value="Ring_hydroxyl_A"/>
    <property type="match status" value="1"/>
</dbReference>
<comment type="caution">
    <text evidence="8">The sequence shown here is derived from an EMBL/GenBank/DDBJ whole genome shotgun (WGS) entry which is preliminary data.</text>
</comment>
<dbReference type="PANTHER" id="PTHR43756">
    <property type="entry name" value="CHOLINE MONOOXYGENASE, CHLOROPLASTIC"/>
    <property type="match status" value="1"/>
</dbReference>
<dbReference type="PRINTS" id="PR00090">
    <property type="entry name" value="RNGDIOXGNASE"/>
</dbReference>
<dbReference type="GO" id="GO:0005506">
    <property type="term" value="F:iron ion binding"/>
    <property type="evidence" value="ECO:0007669"/>
    <property type="project" value="InterPro"/>
</dbReference>
<feature type="domain" description="Rieske" evidence="7">
    <location>
        <begin position="73"/>
        <end position="180"/>
    </location>
</feature>
<dbReference type="Gene3D" id="2.102.10.10">
    <property type="entry name" value="Rieske [2Fe-2S] iron-sulphur domain"/>
    <property type="match status" value="1"/>
</dbReference>
<keyword evidence="2" id="KW-0001">2Fe-2S</keyword>
<keyword evidence="9" id="KW-1185">Reference proteome</keyword>
<comment type="cofactor">
    <cofactor evidence="1">
        <name>Fe cation</name>
        <dbReference type="ChEBI" id="CHEBI:24875"/>
    </cofactor>
</comment>
<dbReference type="Gene3D" id="3.90.380.10">
    <property type="entry name" value="Naphthalene 1,2-dioxygenase Alpha Subunit, Chain A, domain 1"/>
    <property type="match status" value="2"/>
</dbReference>
<dbReference type="GO" id="GO:0051537">
    <property type="term" value="F:2 iron, 2 sulfur cluster binding"/>
    <property type="evidence" value="ECO:0007669"/>
    <property type="project" value="UniProtKB-KW"/>
</dbReference>
<dbReference type="InterPro" id="IPR015879">
    <property type="entry name" value="Ring_hydroxy_dOase_asu_C_dom"/>
</dbReference>
<evidence type="ECO:0000256" key="2">
    <source>
        <dbReference type="ARBA" id="ARBA00022714"/>
    </source>
</evidence>
<dbReference type="Pfam" id="PF00355">
    <property type="entry name" value="Rieske"/>
    <property type="match status" value="1"/>
</dbReference>
<evidence type="ECO:0000256" key="1">
    <source>
        <dbReference type="ARBA" id="ARBA00001962"/>
    </source>
</evidence>
<evidence type="ECO:0000256" key="6">
    <source>
        <dbReference type="ARBA" id="ARBA00023014"/>
    </source>
</evidence>
<evidence type="ECO:0000313" key="9">
    <source>
        <dbReference type="Proteomes" id="UP000583556"/>
    </source>
</evidence>
<protein>
    <submittedName>
        <fullName evidence="8">Aromatic ring-hydroxylating dioxygenase subunit alpha</fullName>
    </submittedName>
</protein>
<keyword evidence="6" id="KW-0411">Iron-sulfur</keyword>
<sequence length="395" mass="43623">MNAPAALAAAPALPLIQTFADLSEGQRLAMKRIARHDEAVVPKIEFTKPATIFTSPERFALEQEHLFRARAVPLAISALVAEPGTAMGHDALGIPLIISRDKQGQVHVFLNACQHKGAKLLETCDPVKAGRMTCPYHAWSFGLDGKLLAAARAETFINLDKTARNLAELPAREHGGIIWVMLDRHAEPDFSPLVPELADDLEALDLPRMHVYGRKRFEIAANWKLVLEPFLEGYHVQRLHAQTVGPMFADVPNVVDLLGPTVRQLSGKANFTPEDLDIEGENVHKTVTTVYNMFPNCVVITSPWYISVMLLQPRSVDHTTVEYHMLTRSKPDNPKAEELYARSYEMILNVFGNEDFRAAEISQAGLSTGALATCVYSGLEASIATYYGVLDSYLP</sequence>
<dbReference type="PROSITE" id="PS51296">
    <property type="entry name" value="RIESKE"/>
    <property type="match status" value="1"/>
</dbReference>
<evidence type="ECO:0000256" key="3">
    <source>
        <dbReference type="ARBA" id="ARBA00022723"/>
    </source>
</evidence>
<proteinExistence type="predicted"/>
<dbReference type="CDD" id="cd03469">
    <property type="entry name" value="Rieske_RO_Alpha_N"/>
    <property type="match status" value="1"/>
</dbReference>
<dbReference type="AlphaFoldDB" id="A0A7Y0G8C0"/>
<keyword evidence="5" id="KW-0408">Iron</keyword>
<accession>A0A7Y0G8C0</accession>
<reference evidence="8 9" key="1">
    <citation type="submission" date="2020-04" db="EMBL/GenBank/DDBJ databases">
        <title>Novosphingobium sp. TW-4 isolated from soil.</title>
        <authorList>
            <person name="Dahal R.H."/>
            <person name="Chaudhary D.K."/>
        </authorList>
    </citation>
    <scope>NUCLEOTIDE SEQUENCE [LARGE SCALE GENOMIC DNA]</scope>
    <source>
        <strain evidence="8 9">TW-4</strain>
    </source>
</reference>
<evidence type="ECO:0000256" key="5">
    <source>
        <dbReference type="ARBA" id="ARBA00023004"/>
    </source>
</evidence>
<keyword evidence="3" id="KW-0479">Metal-binding</keyword>
<dbReference type="GO" id="GO:0051213">
    <property type="term" value="F:dioxygenase activity"/>
    <property type="evidence" value="ECO:0007669"/>
    <property type="project" value="UniProtKB-KW"/>
</dbReference>
<dbReference type="Proteomes" id="UP000583556">
    <property type="component" value="Unassembled WGS sequence"/>
</dbReference>
<evidence type="ECO:0000259" key="7">
    <source>
        <dbReference type="PROSITE" id="PS51296"/>
    </source>
</evidence>
<dbReference type="SUPFAM" id="SSF50022">
    <property type="entry name" value="ISP domain"/>
    <property type="match status" value="1"/>
</dbReference>
<dbReference type="PANTHER" id="PTHR43756:SF5">
    <property type="entry name" value="CHOLINE MONOOXYGENASE, CHLOROPLASTIC"/>
    <property type="match status" value="1"/>
</dbReference>
<dbReference type="RefSeq" id="WP_169492182.1">
    <property type="nucleotide sequence ID" value="NZ_JABBGM010000002.1"/>
</dbReference>
<keyword evidence="8" id="KW-0223">Dioxygenase</keyword>